<name>A0ABD5YVD2_9EURY</name>
<dbReference type="AlphaFoldDB" id="A0ABD5YVD2"/>
<evidence type="ECO:0000313" key="1">
    <source>
        <dbReference type="EMBL" id="MFC7193188.1"/>
    </source>
</evidence>
<comment type="caution">
    <text evidence="1">The sequence shown here is derived from an EMBL/GenBank/DDBJ whole genome shotgun (WGS) entry which is preliminary data.</text>
</comment>
<proteinExistence type="predicted"/>
<reference evidence="1 2" key="1">
    <citation type="journal article" date="2019" name="Int. J. Syst. Evol. Microbiol.">
        <title>The Global Catalogue of Microorganisms (GCM) 10K type strain sequencing project: providing services to taxonomists for standard genome sequencing and annotation.</title>
        <authorList>
            <consortium name="The Broad Institute Genomics Platform"/>
            <consortium name="The Broad Institute Genome Sequencing Center for Infectious Disease"/>
            <person name="Wu L."/>
            <person name="Ma J."/>
        </authorList>
    </citation>
    <scope>NUCLEOTIDE SEQUENCE [LARGE SCALE GENOMIC DNA]</scope>
    <source>
        <strain evidence="1 2">RDMS1</strain>
    </source>
</reference>
<sequence length="50" mass="6008">MADELNPRHFALYQHDPTKHGQDLQRYLTEYRDADGNDPCDWRWTYPDVG</sequence>
<keyword evidence="2" id="KW-1185">Reference proteome</keyword>
<protein>
    <submittedName>
        <fullName evidence="1">Uncharacterized protein</fullName>
    </submittedName>
</protein>
<evidence type="ECO:0000313" key="2">
    <source>
        <dbReference type="Proteomes" id="UP001596417"/>
    </source>
</evidence>
<accession>A0ABD5YVD2</accession>
<dbReference type="RefSeq" id="WP_390207024.1">
    <property type="nucleotide sequence ID" value="NZ_JBHSZC010000006.1"/>
</dbReference>
<organism evidence="1 2">
    <name type="scientific">Halocatena marina</name>
    <dbReference type="NCBI Taxonomy" id="2934937"/>
    <lineage>
        <taxon>Archaea</taxon>
        <taxon>Methanobacteriati</taxon>
        <taxon>Methanobacteriota</taxon>
        <taxon>Stenosarchaea group</taxon>
        <taxon>Halobacteria</taxon>
        <taxon>Halobacteriales</taxon>
        <taxon>Natronomonadaceae</taxon>
        <taxon>Halocatena</taxon>
    </lineage>
</organism>
<dbReference type="Proteomes" id="UP001596417">
    <property type="component" value="Unassembled WGS sequence"/>
</dbReference>
<gene>
    <name evidence="1" type="ORF">ACFQL7_27655</name>
</gene>
<dbReference type="EMBL" id="JBHTAX010000007">
    <property type="protein sequence ID" value="MFC7193188.1"/>
    <property type="molecule type" value="Genomic_DNA"/>
</dbReference>